<dbReference type="Proteomes" id="UP001501480">
    <property type="component" value="Unassembled WGS sequence"/>
</dbReference>
<feature type="transmembrane region" description="Helical" evidence="1">
    <location>
        <begin position="57"/>
        <end position="78"/>
    </location>
</feature>
<name>A0ABN2VYS6_9ACTN</name>
<dbReference type="EMBL" id="BAAAPY010000003">
    <property type="protein sequence ID" value="GAA2075681.1"/>
    <property type="molecule type" value="Genomic_DNA"/>
</dbReference>
<keyword evidence="1" id="KW-0812">Transmembrane</keyword>
<keyword evidence="1" id="KW-0472">Membrane</keyword>
<proteinExistence type="predicted"/>
<evidence type="ECO:0000256" key="1">
    <source>
        <dbReference type="SAM" id="Phobius"/>
    </source>
</evidence>
<feature type="transmembrane region" description="Helical" evidence="1">
    <location>
        <begin position="31"/>
        <end position="50"/>
    </location>
</feature>
<accession>A0ABN2VYS6</accession>
<feature type="transmembrane region" description="Helical" evidence="1">
    <location>
        <begin position="98"/>
        <end position="118"/>
    </location>
</feature>
<keyword evidence="1" id="KW-1133">Transmembrane helix</keyword>
<evidence type="ECO:0000313" key="3">
    <source>
        <dbReference type="Proteomes" id="UP001501480"/>
    </source>
</evidence>
<comment type="caution">
    <text evidence="2">The sequence shown here is derived from an EMBL/GenBank/DDBJ whole genome shotgun (WGS) entry which is preliminary data.</text>
</comment>
<reference evidence="2 3" key="1">
    <citation type="journal article" date="2019" name="Int. J. Syst. Evol. Microbiol.">
        <title>The Global Catalogue of Microorganisms (GCM) 10K type strain sequencing project: providing services to taxonomists for standard genome sequencing and annotation.</title>
        <authorList>
            <consortium name="The Broad Institute Genomics Platform"/>
            <consortium name="The Broad Institute Genome Sequencing Center for Infectious Disease"/>
            <person name="Wu L."/>
            <person name="Ma J."/>
        </authorList>
    </citation>
    <scope>NUCLEOTIDE SEQUENCE [LARGE SCALE GENOMIC DNA]</scope>
    <source>
        <strain evidence="2 3">JCM 15749</strain>
    </source>
</reference>
<organism evidence="2 3">
    <name type="scientific">Aeromicrobium halocynthiae</name>
    <dbReference type="NCBI Taxonomy" id="560557"/>
    <lineage>
        <taxon>Bacteria</taxon>
        <taxon>Bacillati</taxon>
        <taxon>Actinomycetota</taxon>
        <taxon>Actinomycetes</taxon>
        <taxon>Propionibacteriales</taxon>
        <taxon>Nocardioidaceae</taxon>
        <taxon>Aeromicrobium</taxon>
    </lineage>
</organism>
<keyword evidence="3" id="KW-1185">Reference proteome</keyword>
<gene>
    <name evidence="2" type="ORF">GCM10009821_13550</name>
</gene>
<evidence type="ECO:0000313" key="2">
    <source>
        <dbReference type="EMBL" id="GAA2075681.1"/>
    </source>
</evidence>
<sequence>MAALLLGLVVGYDLVWHAVNGIQPPLDRLVVGVAGVLGAVLAVASHRAAGPRWGLRACLGLCLVTLALMAARESLVALDDAVTNAAMDLDRPAGRVPWDVLSLLLLAGTALVAGWPAIDRLGTDDA</sequence>
<protein>
    <submittedName>
        <fullName evidence="2">Uncharacterized protein</fullName>
    </submittedName>
</protein>